<keyword evidence="3" id="KW-1185">Reference proteome</keyword>
<feature type="compositionally biased region" description="Basic and acidic residues" evidence="1">
    <location>
        <begin position="12"/>
        <end position="30"/>
    </location>
</feature>
<proteinExistence type="predicted"/>
<accession>A0ABP7W2T8</accession>
<dbReference type="Proteomes" id="UP001499984">
    <property type="component" value="Unassembled WGS sequence"/>
</dbReference>
<evidence type="ECO:0000313" key="3">
    <source>
        <dbReference type="Proteomes" id="UP001499984"/>
    </source>
</evidence>
<feature type="region of interest" description="Disordered" evidence="1">
    <location>
        <begin position="1"/>
        <end position="40"/>
    </location>
</feature>
<evidence type="ECO:0000256" key="1">
    <source>
        <dbReference type="SAM" id="MobiDB-lite"/>
    </source>
</evidence>
<organism evidence="2 3">
    <name type="scientific">Streptomyces shaanxiensis</name>
    <dbReference type="NCBI Taxonomy" id="653357"/>
    <lineage>
        <taxon>Bacteria</taxon>
        <taxon>Bacillati</taxon>
        <taxon>Actinomycetota</taxon>
        <taxon>Actinomycetes</taxon>
        <taxon>Kitasatosporales</taxon>
        <taxon>Streptomycetaceae</taxon>
        <taxon>Streptomyces</taxon>
    </lineage>
</organism>
<protein>
    <submittedName>
        <fullName evidence="2">Uncharacterized protein</fullName>
    </submittedName>
</protein>
<gene>
    <name evidence="2" type="ORF">GCM10022233_69850</name>
</gene>
<evidence type="ECO:0000313" key="2">
    <source>
        <dbReference type="EMBL" id="GAA4079881.1"/>
    </source>
</evidence>
<dbReference type="EMBL" id="BAAAZY010000024">
    <property type="protein sequence ID" value="GAA4079881.1"/>
    <property type="molecule type" value="Genomic_DNA"/>
</dbReference>
<name>A0ABP7W2T8_9ACTN</name>
<comment type="caution">
    <text evidence="2">The sequence shown here is derived from an EMBL/GenBank/DDBJ whole genome shotgun (WGS) entry which is preliminary data.</text>
</comment>
<sequence>MRRQPAPSAPEVRTDRRGDDPVAFRPREEPLGQPTVGEGAYRLDEVGGGVEGAWFQRASRKVRPSPRGWFGTPESVVLKTMKGSERLK</sequence>
<reference evidence="3" key="1">
    <citation type="journal article" date="2019" name="Int. J. Syst. Evol. Microbiol.">
        <title>The Global Catalogue of Microorganisms (GCM) 10K type strain sequencing project: providing services to taxonomists for standard genome sequencing and annotation.</title>
        <authorList>
            <consortium name="The Broad Institute Genomics Platform"/>
            <consortium name="The Broad Institute Genome Sequencing Center for Infectious Disease"/>
            <person name="Wu L."/>
            <person name="Ma J."/>
        </authorList>
    </citation>
    <scope>NUCLEOTIDE SEQUENCE [LARGE SCALE GENOMIC DNA]</scope>
    <source>
        <strain evidence="3">JCM 16925</strain>
    </source>
</reference>